<name>A0ABU8THY6_9HYPH</name>
<dbReference type="PANTHER" id="PTHR43283">
    <property type="entry name" value="BETA-LACTAMASE-RELATED"/>
    <property type="match status" value="1"/>
</dbReference>
<organism evidence="3 4">
    <name type="scientific">Roseibium algae</name>
    <dbReference type="NCBI Taxonomy" id="3123038"/>
    <lineage>
        <taxon>Bacteria</taxon>
        <taxon>Pseudomonadati</taxon>
        <taxon>Pseudomonadota</taxon>
        <taxon>Alphaproteobacteria</taxon>
        <taxon>Hyphomicrobiales</taxon>
        <taxon>Stappiaceae</taxon>
        <taxon>Roseibium</taxon>
    </lineage>
</organism>
<evidence type="ECO:0000256" key="1">
    <source>
        <dbReference type="SAM" id="MobiDB-lite"/>
    </source>
</evidence>
<dbReference type="SUPFAM" id="SSF56601">
    <property type="entry name" value="beta-lactamase/transpeptidase-like"/>
    <property type="match status" value="1"/>
</dbReference>
<feature type="domain" description="Beta-lactamase-related" evidence="2">
    <location>
        <begin position="43"/>
        <end position="196"/>
    </location>
</feature>
<dbReference type="InterPro" id="IPR050789">
    <property type="entry name" value="Diverse_Enzym_Activities"/>
</dbReference>
<sequence length="519" mass="57405">MNAPDGFRRQRPGSGDGEAHGTDPAVLLDLLDEIAREKLELHSLLIWQHGTLILEAYWQPYGPDRLHMMHSVTKSFTSMAVGLAFDDGLLSLDDRVIDYFPEFLATAAQGIETMRLRHVLTMTSGHGRGISGGAWRKLSSSWAEDFLSQPIVHTPGDVFVYDSACSYMLAAIVQRVVGRTVHDYLRERIFNPMGLTQEIRWDLSPEGVNSGGNGLWCRSSDLLNLGLLHLQDGQWCGKQLLSSEWVRAAKGMQVRDVSLGFLTGEAYLGPEESFGGVSAERREGYGFQWWRGPNESFSASGLFGQSCIVFEQKNAVIAFTAGIDDEDRRLLNMIHKDLYPALGQWRGAELPARLDALEVAPPPRADGTVAPASWQGLYHAENNDQGITSVSLAHEAQGVRIEIVDERGCHSILAGIGQRLEGTTTIAEPRLHHAYEFGEGARVAAWAAWQPATKDGWACLVFDWVLVETAFRDTARCYFKDGCLRLQREVNVNSSIRILPEIRATLQSEKALASGETLP</sequence>
<dbReference type="InterPro" id="IPR001466">
    <property type="entry name" value="Beta-lactam-related"/>
</dbReference>
<keyword evidence="3" id="KW-0378">Hydrolase</keyword>
<dbReference type="Pfam" id="PF00144">
    <property type="entry name" value="Beta-lactamase"/>
    <property type="match status" value="1"/>
</dbReference>
<dbReference type="EMBL" id="JBAKIA010000004">
    <property type="protein sequence ID" value="MEJ8473769.1"/>
    <property type="molecule type" value="Genomic_DNA"/>
</dbReference>
<accession>A0ABU8THY6</accession>
<evidence type="ECO:0000259" key="2">
    <source>
        <dbReference type="Pfam" id="PF00144"/>
    </source>
</evidence>
<dbReference type="Gene3D" id="3.40.710.10">
    <property type="entry name" value="DD-peptidase/beta-lactamase superfamily"/>
    <property type="match status" value="1"/>
</dbReference>
<evidence type="ECO:0000313" key="4">
    <source>
        <dbReference type="Proteomes" id="UP001385499"/>
    </source>
</evidence>
<proteinExistence type="predicted"/>
<protein>
    <submittedName>
        <fullName evidence="3">Serine hydrolase domain-containing protein</fullName>
        <ecNumber evidence="3">3.1.1.103</ecNumber>
    </submittedName>
</protein>
<keyword evidence="4" id="KW-1185">Reference proteome</keyword>
<evidence type="ECO:0000313" key="3">
    <source>
        <dbReference type="EMBL" id="MEJ8473769.1"/>
    </source>
</evidence>
<comment type="caution">
    <text evidence="3">The sequence shown here is derived from an EMBL/GenBank/DDBJ whole genome shotgun (WGS) entry which is preliminary data.</text>
</comment>
<reference evidence="3 4" key="1">
    <citation type="submission" date="2024-02" db="EMBL/GenBank/DDBJ databases">
        <title>Roseibium algae sp. nov., isolated from marine alga (Grateloupia sp.), showing potential in myo-inositol conversion.</title>
        <authorList>
            <person name="Wang Y."/>
        </authorList>
    </citation>
    <scope>NUCLEOTIDE SEQUENCE [LARGE SCALE GENOMIC DNA]</scope>
    <source>
        <strain evidence="3 4">H3510</strain>
    </source>
</reference>
<dbReference type="GO" id="GO:0016787">
    <property type="term" value="F:hydrolase activity"/>
    <property type="evidence" value="ECO:0007669"/>
    <property type="project" value="UniProtKB-KW"/>
</dbReference>
<gene>
    <name evidence="3" type="ORF">V6575_06705</name>
</gene>
<dbReference type="RefSeq" id="WP_340273430.1">
    <property type="nucleotide sequence ID" value="NZ_JBAKIA010000004.1"/>
</dbReference>
<dbReference type="PANTHER" id="PTHR43283:SF7">
    <property type="entry name" value="BETA-LACTAMASE-RELATED DOMAIN-CONTAINING PROTEIN"/>
    <property type="match status" value="1"/>
</dbReference>
<dbReference type="InterPro" id="IPR012338">
    <property type="entry name" value="Beta-lactam/transpept-like"/>
</dbReference>
<feature type="region of interest" description="Disordered" evidence="1">
    <location>
        <begin position="1"/>
        <end position="22"/>
    </location>
</feature>
<dbReference type="EC" id="3.1.1.103" evidence="3"/>
<dbReference type="Proteomes" id="UP001385499">
    <property type="component" value="Unassembled WGS sequence"/>
</dbReference>